<dbReference type="RefSeq" id="WP_309800068.1">
    <property type="nucleotide sequence ID" value="NZ_JAVDPW010000011.1"/>
</dbReference>
<feature type="domain" description="ABC transporter" evidence="5">
    <location>
        <begin position="8"/>
        <end position="239"/>
    </location>
</feature>
<evidence type="ECO:0000256" key="3">
    <source>
        <dbReference type="ARBA" id="ARBA00022741"/>
    </source>
</evidence>
<dbReference type="Proteomes" id="UP001262410">
    <property type="component" value="Unassembled WGS sequence"/>
</dbReference>
<sequence>MTEHGPAIVADNASKLFADGAVVAFRRLSLEVRSREILCIVGPSGCGKTTLLRCIAGLTDISDGRLVVHGKPVQGPPDGVATVFQHFGLLPWKTVYDNAAFGLAMAGTSSTIIRERVNHYLALAGLTGFEKHYPYQLSGGMQQRVGLVRALATNPSVLLMDEPFAALDAQTREVLQEELLALMQRPDERKTMVFITHSIDEAIILGDRIAVMSARPARIAEIIDLPFGWPRDVDAVRADPRFAALREHIWNQLRPQRAGARAKEAVA</sequence>
<evidence type="ECO:0000256" key="2">
    <source>
        <dbReference type="ARBA" id="ARBA00022448"/>
    </source>
</evidence>
<keyword evidence="7" id="KW-1185">Reference proteome</keyword>
<dbReference type="SMART" id="SM00382">
    <property type="entry name" value="AAA"/>
    <property type="match status" value="1"/>
</dbReference>
<evidence type="ECO:0000313" key="6">
    <source>
        <dbReference type="EMBL" id="MDR6293256.1"/>
    </source>
</evidence>
<dbReference type="Pfam" id="PF00005">
    <property type="entry name" value="ABC_tran"/>
    <property type="match status" value="1"/>
</dbReference>
<evidence type="ECO:0000313" key="7">
    <source>
        <dbReference type="Proteomes" id="UP001262410"/>
    </source>
</evidence>
<dbReference type="PROSITE" id="PS00211">
    <property type="entry name" value="ABC_TRANSPORTER_1"/>
    <property type="match status" value="1"/>
</dbReference>
<dbReference type="Gene3D" id="3.40.50.300">
    <property type="entry name" value="P-loop containing nucleotide triphosphate hydrolases"/>
    <property type="match status" value="1"/>
</dbReference>
<evidence type="ECO:0000259" key="5">
    <source>
        <dbReference type="PROSITE" id="PS50893"/>
    </source>
</evidence>
<evidence type="ECO:0000256" key="4">
    <source>
        <dbReference type="ARBA" id="ARBA00022840"/>
    </source>
</evidence>
<keyword evidence="4 6" id="KW-0067">ATP-binding</keyword>
<dbReference type="InterPro" id="IPR027417">
    <property type="entry name" value="P-loop_NTPase"/>
</dbReference>
<accession>A0ABU1JXA3</accession>
<dbReference type="PANTHER" id="PTHR42788:SF13">
    <property type="entry name" value="ALIPHATIC SULFONATES IMPORT ATP-BINDING PROTEIN SSUB"/>
    <property type="match status" value="1"/>
</dbReference>
<reference evidence="6 7" key="1">
    <citation type="submission" date="2023-07" db="EMBL/GenBank/DDBJ databases">
        <title>Sorghum-associated microbial communities from plants grown in Nebraska, USA.</title>
        <authorList>
            <person name="Schachtman D."/>
        </authorList>
    </citation>
    <scope>NUCLEOTIDE SEQUENCE [LARGE SCALE GENOMIC DNA]</scope>
    <source>
        <strain evidence="6 7">584</strain>
    </source>
</reference>
<dbReference type="GO" id="GO:0005524">
    <property type="term" value="F:ATP binding"/>
    <property type="evidence" value="ECO:0007669"/>
    <property type="project" value="UniProtKB-KW"/>
</dbReference>
<comment type="caution">
    <text evidence="6">The sequence shown here is derived from an EMBL/GenBank/DDBJ whole genome shotgun (WGS) entry which is preliminary data.</text>
</comment>
<organism evidence="6 7">
    <name type="scientific">Inquilinus ginsengisoli</name>
    <dbReference type="NCBI Taxonomy" id="363840"/>
    <lineage>
        <taxon>Bacteria</taxon>
        <taxon>Pseudomonadati</taxon>
        <taxon>Pseudomonadota</taxon>
        <taxon>Alphaproteobacteria</taxon>
        <taxon>Rhodospirillales</taxon>
        <taxon>Rhodospirillaceae</taxon>
        <taxon>Inquilinus</taxon>
    </lineage>
</organism>
<dbReference type="InterPro" id="IPR050166">
    <property type="entry name" value="ABC_transporter_ATP-bind"/>
</dbReference>
<dbReference type="InterPro" id="IPR003439">
    <property type="entry name" value="ABC_transporter-like_ATP-bd"/>
</dbReference>
<dbReference type="EMBL" id="JAVDPW010000011">
    <property type="protein sequence ID" value="MDR6293256.1"/>
    <property type="molecule type" value="Genomic_DNA"/>
</dbReference>
<protein>
    <submittedName>
        <fullName evidence="6">NitT/TauT family transport system ATP-binding protein</fullName>
    </submittedName>
</protein>
<dbReference type="InterPro" id="IPR017871">
    <property type="entry name" value="ABC_transporter-like_CS"/>
</dbReference>
<dbReference type="InterPro" id="IPR003593">
    <property type="entry name" value="AAA+_ATPase"/>
</dbReference>
<comment type="similarity">
    <text evidence="1">Belongs to the ABC transporter superfamily.</text>
</comment>
<evidence type="ECO:0000256" key="1">
    <source>
        <dbReference type="ARBA" id="ARBA00005417"/>
    </source>
</evidence>
<dbReference type="PANTHER" id="PTHR42788">
    <property type="entry name" value="TAURINE IMPORT ATP-BINDING PROTEIN-RELATED"/>
    <property type="match status" value="1"/>
</dbReference>
<keyword evidence="2" id="KW-0813">Transport</keyword>
<dbReference type="CDD" id="cd03293">
    <property type="entry name" value="ABC_NrtD_SsuB_transporters"/>
    <property type="match status" value="1"/>
</dbReference>
<proteinExistence type="inferred from homology"/>
<dbReference type="SUPFAM" id="SSF52540">
    <property type="entry name" value="P-loop containing nucleoside triphosphate hydrolases"/>
    <property type="match status" value="1"/>
</dbReference>
<keyword evidence="3" id="KW-0547">Nucleotide-binding</keyword>
<gene>
    <name evidence="6" type="ORF">E9232_005806</name>
</gene>
<dbReference type="PROSITE" id="PS50893">
    <property type="entry name" value="ABC_TRANSPORTER_2"/>
    <property type="match status" value="1"/>
</dbReference>
<name>A0ABU1JXA3_9PROT</name>